<proteinExistence type="predicted"/>
<organism evidence="3 4">
    <name type="scientific">Malus baccata</name>
    <name type="common">Siberian crab apple</name>
    <name type="synonym">Pyrus baccata</name>
    <dbReference type="NCBI Taxonomy" id="106549"/>
    <lineage>
        <taxon>Eukaryota</taxon>
        <taxon>Viridiplantae</taxon>
        <taxon>Streptophyta</taxon>
        <taxon>Embryophyta</taxon>
        <taxon>Tracheophyta</taxon>
        <taxon>Spermatophyta</taxon>
        <taxon>Magnoliopsida</taxon>
        <taxon>eudicotyledons</taxon>
        <taxon>Gunneridae</taxon>
        <taxon>Pentapetalae</taxon>
        <taxon>rosids</taxon>
        <taxon>fabids</taxon>
        <taxon>Rosales</taxon>
        <taxon>Rosaceae</taxon>
        <taxon>Amygdaloideae</taxon>
        <taxon>Maleae</taxon>
        <taxon>Malus</taxon>
    </lineage>
</organism>
<dbReference type="AlphaFoldDB" id="A0A540KMD4"/>
<sequence>MAERNQESFPFAPYANGQAMARSDAQSATDHSQALRKKKRIRCLVYIAVFAVFQIVVITVFALTVMRVKSPKFRIRSVTIEELTTDTNTVSPSLNLRFIAETTVKNPNFGRYKFEESSITVVYRGTVIGDVAVPKATARTRATRRATVTGDVTTANSDLGNDVSSGFVTLNTISTLRGKVYLMNMIKKSKSAEMNCTFNINLTEKVVREISCK</sequence>
<dbReference type="PANTHER" id="PTHR31852">
    <property type="entry name" value="LATE EMBRYOGENESIS ABUNDANT (LEA) HYDROXYPROLINE-RICH GLYCOPROTEIN FAMILY"/>
    <property type="match status" value="1"/>
</dbReference>
<dbReference type="Pfam" id="PF03168">
    <property type="entry name" value="LEA_2"/>
    <property type="match status" value="1"/>
</dbReference>
<dbReference type="Proteomes" id="UP000315295">
    <property type="component" value="Unassembled WGS sequence"/>
</dbReference>
<dbReference type="STRING" id="106549.A0A540KMD4"/>
<feature type="domain" description="Late embryogenesis abundant protein LEA-2 subgroup" evidence="2">
    <location>
        <begin position="103"/>
        <end position="197"/>
    </location>
</feature>
<comment type="caution">
    <text evidence="3">The sequence shown here is derived from an EMBL/GenBank/DDBJ whole genome shotgun (WGS) entry which is preliminary data.</text>
</comment>
<keyword evidence="1" id="KW-0472">Membrane</keyword>
<gene>
    <name evidence="3" type="ORF">C1H46_039144</name>
</gene>
<dbReference type="EMBL" id="VIEB01001110">
    <property type="protein sequence ID" value="TQD75329.1"/>
    <property type="molecule type" value="Genomic_DNA"/>
</dbReference>
<evidence type="ECO:0000313" key="4">
    <source>
        <dbReference type="Proteomes" id="UP000315295"/>
    </source>
</evidence>
<reference evidence="3 4" key="1">
    <citation type="journal article" date="2019" name="G3 (Bethesda)">
        <title>Sequencing of a Wild Apple (Malus baccata) Genome Unravels the Differences Between Cultivated and Wild Apple Species Regarding Disease Resistance and Cold Tolerance.</title>
        <authorList>
            <person name="Chen X."/>
        </authorList>
    </citation>
    <scope>NUCLEOTIDE SEQUENCE [LARGE SCALE GENOMIC DNA]</scope>
    <source>
        <strain evidence="4">cv. Shandingzi</strain>
        <tissue evidence="3">Leaves</tissue>
    </source>
</reference>
<protein>
    <recommendedName>
        <fullName evidence="2">Late embryogenesis abundant protein LEA-2 subgroup domain-containing protein</fullName>
    </recommendedName>
</protein>
<feature type="transmembrane region" description="Helical" evidence="1">
    <location>
        <begin position="43"/>
        <end position="66"/>
    </location>
</feature>
<keyword evidence="1" id="KW-1133">Transmembrane helix</keyword>
<dbReference type="Gene3D" id="2.60.40.1820">
    <property type="match status" value="1"/>
</dbReference>
<evidence type="ECO:0000256" key="1">
    <source>
        <dbReference type="SAM" id="Phobius"/>
    </source>
</evidence>
<evidence type="ECO:0000259" key="2">
    <source>
        <dbReference type="Pfam" id="PF03168"/>
    </source>
</evidence>
<evidence type="ECO:0000313" key="3">
    <source>
        <dbReference type="EMBL" id="TQD75329.1"/>
    </source>
</evidence>
<keyword evidence="1" id="KW-0812">Transmembrane</keyword>
<keyword evidence="4" id="KW-1185">Reference proteome</keyword>
<name>A0A540KMD4_MALBA</name>
<dbReference type="InterPro" id="IPR004864">
    <property type="entry name" value="LEA_2"/>
</dbReference>
<accession>A0A540KMD4</accession>
<dbReference type="InterPro" id="IPR055301">
    <property type="entry name" value="Lea14-like_2"/>
</dbReference>